<dbReference type="InterPro" id="IPR027244">
    <property type="entry name" value="IML1"/>
</dbReference>
<dbReference type="InterPro" id="IPR048255">
    <property type="entry name" value="IML1_N"/>
</dbReference>
<dbReference type="PANTHER" id="PTHR13179">
    <property type="entry name" value="DEP DOMAIN CONTAINING PROTEIN 5"/>
    <property type="match status" value="1"/>
</dbReference>
<dbReference type="Pfam" id="PF12257">
    <property type="entry name" value="IML1"/>
    <property type="match status" value="1"/>
</dbReference>
<dbReference type="EMBL" id="NAJN01001354">
    <property type="protein sequence ID" value="TKA63768.1"/>
    <property type="molecule type" value="Genomic_DNA"/>
</dbReference>
<dbReference type="Pfam" id="PF24438">
    <property type="entry name" value="IML1_N_fung"/>
    <property type="match status" value="1"/>
</dbReference>
<dbReference type="STRING" id="331657.A0A4U0WMC4"/>
<evidence type="ECO:0008006" key="6">
    <source>
        <dbReference type="Google" id="ProtNLM"/>
    </source>
</evidence>
<dbReference type="AlphaFoldDB" id="A0A4U0WMC4"/>
<evidence type="ECO:0000259" key="3">
    <source>
        <dbReference type="Pfam" id="PF24438"/>
    </source>
</evidence>
<dbReference type="GO" id="GO:1990130">
    <property type="term" value="C:GATOR1 complex"/>
    <property type="evidence" value="ECO:0007669"/>
    <property type="project" value="TreeGrafter"/>
</dbReference>
<accession>A0A4U0WMC4</accession>
<evidence type="ECO:0000256" key="1">
    <source>
        <dbReference type="SAM" id="MobiDB-lite"/>
    </source>
</evidence>
<dbReference type="InterPro" id="IPR057068">
    <property type="entry name" value="IML1_N_fung"/>
</dbReference>
<evidence type="ECO:0000313" key="4">
    <source>
        <dbReference type="EMBL" id="TKA63768.1"/>
    </source>
</evidence>
<feature type="region of interest" description="Disordered" evidence="1">
    <location>
        <begin position="59"/>
        <end position="113"/>
    </location>
</feature>
<name>A0A4U0WMC4_9PEZI</name>
<dbReference type="GO" id="GO:0010508">
    <property type="term" value="P:positive regulation of autophagy"/>
    <property type="evidence" value="ECO:0007669"/>
    <property type="project" value="TreeGrafter"/>
</dbReference>
<dbReference type="PANTHER" id="PTHR13179:SF8">
    <property type="entry name" value="GATOR COMPLEX PROTEIN DEPDC5"/>
    <property type="match status" value="1"/>
</dbReference>
<feature type="compositionally biased region" description="Basic and acidic residues" evidence="1">
    <location>
        <begin position="66"/>
        <end position="79"/>
    </location>
</feature>
<feature type="domain" description="Vacuolar membrane-associated protein Iml1 N-terminal" evidence="2">
    <location>
        <begin position="159"/>
        <end position="466"/>
    </location>
</feature>
<keyword evidence="5" id="KW-1185">Reference proteome</keyword>
<dbReference type="GO" id="GO:1904262">
    <property type="term" value="P:negative regulation of TORC1 signaling"/>
    <property type="evidence" value="ECO:0007669"/>
    <property type="project" value="TreeGrafter"/>
</dbReference>
<dbReference type="OrthoDB" id="39497at2759"/>
<organism evidence="4 5">
    <name type="scientific">Cryomyces minteri</name>
    <dbReference type="NCBI Taxonomy" id="331657"/>
    <lineage>
        <taxon>Eukaryota</taxon>
        <taxon>Fungi</taxon>
        <taxon>Dikarya</taxon>
        <taxon>Ascomycota</taxon>
        <taxon>Pezizomycotina</taxon>
        <taxon>Dothideomycetes</taxon>
        <taxon>Dothideomycetes incertae sedis</taxon>
        <taxon>Cryomyces</taxon>
    </lineage>
</organism>
<dbReference type="GO" id="GO:0005096">
    <property type="term" value="F:GTPase activator activity"/>
    <property type="evidence" value="ECO:0007669"/>
    <property type="project" value="InterPro"/>
</dbReference>
<proteinExistence type="predicted"/>
<sequence length="494" mass="54994">MAAITPKHIQKVCTLWVHEDNFSKEDAVFNVGCFPDGSITTGSLVQVVAVKEATAVRDFQPATGKPHKDGSSGVKKEGSAVKSAPGDSIQKKHDSSGPVVLGENGTSLESDISPEMKAKHPGLQISLSRTIANLFGFRSRMQVLVSLADEALHSASHAEISFRDEYLARADMWRMAVSELSQKSVYKGQKLLFMGTIKATVKNVYVRQKKARSAYFSGATKPIFRSESARYILFIQMSKEMWDFDAEGSGEIMFSKVIHGFLPDLFKRWARMNARHLVSIILFTRVEYDRNMSTHIKPTKLDHSSLSAHRDDKDTRDFYRVVVSEMASDKWIHILGQLKREFKLFLRDVSILKNPNFEDRASDAQDVSTDGNVPEWIIAGKPSTAMRGNILEAINLASSQFSKDYIDRDLVRTGISVVVVTPGTGVFEVNYDMLKLTTDTLVGNGIGIDLVALSRMPLHSVPLFKYRNPLIKAAVPADNLPASFEDENTPRQTF</sequence>
<dbReference type="Proteomes" id="UP000308768">
    <property type="component" value="Unassembled WGS sequence"/>
</dbReference>
<protein>
    <recommendedName>
        <fullName evidence="6">Vacuolar membrane-associated protein iml1</fullName>
    </recommendedName>
</protein>
<comment type="caution">
    <text evidence="4">The sequence shown here is derived from an EMBL/GenBank/DDBJ whole genome shotgun (WGS) entry which is preliminary data.</text>
</comment>
<reference evidence="4 5" key="1">
    <citation type="submission" date="2017-03" db="EMBL/GenBank/DDBJ databases">
        <title>Genomes of endolithic fungi from Antarctica.</title>
        <authorList>
            <person name="Coleine C."/>
            <person name="Masonjones S."/>
            <person name="Stajich J.E."/>
        </authorList>
    </citation>
    <scope>NUCLEOTIDE SEQUENCE [LARGE SCALE GENOMIC DNA]</scope>
    <source>
        <strain evidence="4 5">CCFEE 5187</strain>
    </source>
</reference>
<feature type="domain" description="IML1 N-terminal fungi" evidence="3">
    <location>
        <begin position="112"/>
        <end position="146"/>
    </location>
</feature>
<evidence type="ECO:0000259" key="2">
    <source>
        <dbReference type="Pfam" id="PF12257"/>
    </source>
</evidence>
<gene>
    <name evidence="4" type="ORF">B0A49_09557</name>
</gene>
<evidence type="ECO:0000313" key="5">
    <source>
        <dbReference type="Proteomes" id="UP000308768"/>
    </source>
</evidence>